<dbReference type="Proteomes" id="UP000032431">
    <property type="component" value="Chromosome I"/>
</dbReference>
<keyword evidence="3" id="KW-1185">Reference proteome</keyword>
<protein>
    <submittedName>
        <fullName evidence="2">Uncharacterized protein</fullName>
    </submittedName>
</protein>
<feature type="region of interest" description="Disordered" evidence="1">
    <location>
        <begin position="1"/>
        <end position="46"/>
    </location>
</feature>
<organism evidence="2 3">
    <name type="scientific">[Clostridium] cellulosi</name>
    <dbReference type="NCBI Taxonomy" id="29343"/>
    <lineage>
        <taxon>Bacteria</taxon>
        <taxon>Bacillati</taxon>
        <taxon>Bacillota</taxon>
        <taxon>Clostridia</taxon>
        <taxon>Eubacteriales</taxon>
        <taxon>Oscillospiraceae</taxon>
        <taxon>Oscillospiraceae incertae sedis</taxon>
    </lineage>
</organism>
<accession>A0A078KP38</accession>
<dbReference type="AlphaFoldDB" id="A0A078KP38"/>
<sequence>MSEKRCNKGQNSKPKGQQPRMSNDQLGENAGEGRMIKEQSKKEKRS</sequence>
<reference evidence="3" key="1">
    <citation type="submission" date="2014-07" db="EMBL/GenBank/DDBJ databases">
        <authorList>
            <person name="Wibberg D."/>
        </authorList>
    </citation>
    <scope>NUCLEOTIDE SEQUENCE [LARGE SCALE GENOMIC DNA]</scope>
    <source>
        <strain evidence="3">DG5</strain>
    </source>
</reference>
<proteinExistence type="predicted"/>
<gene>
    <name evidence="2" type="ORF">CCDG5_1177</name>
</gene>
<dbReference type="KEGG" id="ccel:CCDG5_1177"/>
<feature type="compositionally biased region" description="Basic and acidic residues" evidence="1">
    <location>
        <begin position="34"/>
        <end position="46"/>
    </location>
</feature>
<evidence type="ECO:0000313" key="3">
    <source>
        <dbReference type="Proteomes" id="UP000032431"/>
    </source>
</evidence>
<name>A0A078KP38_9FIRM</name>
<evidence type="ECO:0000313" key="2">
    <source>
        <dbReference type="EMBL" id="CDZ24292.1"/>
    </source>
</evidence>
<evidence type="ECO:0000256" key="1">
    <source>
        <dbReference type="SAM" id="MobiDB-lite"/>
    </source>
</evidence>
<dbReference type="PATRIC" id="fig|29343.3.peg.1235"/>
<dbReference type="EMBL" id="LM995447">
    <property type="protein sequence ID" value="CDZ24292.1"/>
    <property type="molecule type" value="Genomic_DNA"/>
</dbReference>
<feature type="compositionally biased region" description="Polar residues" evidence="1">
    <location>
        <begin position="8"/>
        <end position="26"/>
    </location>
</feature>
<dbReference type="HOGENOM" id="CLU_3182024_0_0_9"/>
<dbReference type="STRING" id="29343.CCDG5_1177"/>